<dbReference type="Proteomes" id="UP001596481">
    <property type="component" value="Unassembled WGS sequence"/>
</dbReference>
<evidence type="ECO:0000313" key="2">
    <source>
        <dbReference type="EMBL" id="MFC7202830.1"/>
    </source>
</evidence>
<proteinExistence type="predicted"/>
<evidence type="ECO:0000313" key="3">
    <source>
        <dbReference type="Proteomes" id="UP001596481"/>
    </source>
</evidence>
<feature type="compositionally biased region" description="Polar residues" evidence="1">
    <location>
        <begin position="17"/>
        <end position="27"/>
    </location>
</feature>
<dbReference type="AlphaFoldDB" id="A0ABD5ZC39"/>
<reference evidence="2 3" key="1">
    <citation type="journal article" date="2019" name="Int. J. Syst. Evol. Microbiol.">
        <title>The Global Catalogue of Microorganisms (GCM) 10K type strain sequencing project: providing services to taxonomists for standard genome sequencing and annotation.</title>
        <authorList>
            <consortium name="The Broad Institute Genomics Platform"/>
            <consortium name="The Broad Institute Genome Sequencing Center for Infectious Disease"/>
            <person name="Wu L."/>
            <person name="Ma J."/>
        </authorList>
    </citation>
    <scope>NUCLEOTIDE SEQUENCE [LARGE SCALE GENOMIC DNA]</scope>
    <source>
        <strain evidence="2 3">DSM 29988</strain>
    </source>
</reference>
<dbReference type="EMBL" id="JBHTAA010000001">
    <property type="protein sequence ID" value="MFC7202830.1"/>
    <property type="molecule type" value="Genomic_DNA"/>
</dbReference>
<dbReference type="RefSeq" id="WP_390222119.1">
    <property type="nucleotide sequence ID" value="NZ_JBHTAA010000001.1"/>
</dbReference>
<organism evidence="2 3">
    <name type="scientific">Haloferax namakaokahaiae</name>
    <dbReference type="NCBI Taxonomy" id="1748331"/>
    <lineage>
        <taxon>Archaea</taxon>
        <taxon>Methanobacteriati</taxon>
        <taxon>Methanobacteriota</taxon>
        <taxon>Stenosarchaea group</taxon>
        <taxon>Halobacteria</taxon>
        <taxon>Halobacteriales</taxon>
        <taxon>Haloferacaceae</taxon>
        <taxon>Haloferax</taxon>
    </lineage>
</organism>
<accession>A0ABD5ZC39</accession>
<gene>
    <name evidence="2" type="ORF">ACFQJC_04835</name>
</gene>
<name>A0ABD5ZC39_9EURY</name>
<comment type="caution">
    <text evidence="2">The sequence shown here is derived from an EMBL/GenBank/DDBJ whole genome shotgun (WGS) entry which is preliminary data.</text>
</comment>
<sequence length="136" mass="15352">MSGENFDVDGEAPPLVSDSSSTANTSIAFDESQKVRGIRPRHLRAILEPGDDIQMNVDYPRGKSRWRFVEDVDSETFIGHCLGVDAIHSRILRYHDIECIERTRTARTDALSMLSDQALEDLKDALYSELERRGAQ</sequence>
<feature type="compositionally biased region" description="Acidic residues" evidence="1">
    <location>
        <begin position="1"/>
        <end position="10"/>
    </location>
</feature>
<protein>
    <submittedName>
        <fullName evidence="2">Uncharacterized protein</fullName>
    </submittedName>
</protein>
<feature type="region of interest" description="Disordered" evidence="1">
    <location>
        <begin position="1"/>
        <end position="33"/>
    </location>
</feature>
<evidence type="ECO:0000256" key="1">
    <source>
        <dbReference type="SAM" id="MobiDB-lite"/>
    </source>
</evidence>
<keyword evidence="3" id="KW-1185">Reference proteome</keyword>